<feature type="transmembrane region" description="Helical" evidence="1">
    <location>
        <begin position="48"/>
        <end position="70"/>
    </location>
</feature>
<protein>
    <submittedName>
        <fullName evidence="2">DUF1622 domain-containing protein</fullName>
    </submittedName>
</protein>
<dbReference type="AlphaFoldDB" id="A0AAU8HRD0"/>
<keyword evidence="1" id="KW-0472">Membrane</keyword>
<feature type="transmembrane region" description="Helical" evidence="1">
    <location>
        <begin position="77"/>
        <end position="96"/>
    </location>
</feature>
<keyword evidence="1" id="KW-0812">Transmembrane</keyword>
<dbReference type="InterPro" id="IPR012427">
    <property type="entry name" value="DUF1622"/>
</dbReference>
<keyword evidence="1" id="KW-1133">Transmembrane helix</keyword>
<feature type="transmembrane region" description="Helical" evidence="1">
    <location>
        <begin position="7"/>
        <end position="36"/>
    </location>
</feature>
<dbReference type="PANTHER" id="PTHR38468:SF1">
    <property type="entry name" value="SLL0939 PROTEIN"/>
    <property type="match status" value="1"/>
</dbReference>
<dbReference type="Pfam" id="PF07784">
    <property type="entry name" value="DUF1622"/>
    <property type="match status" value="1"/>
</dbReference>
<reference evidence="2" key="1">
    <citation type="journal article" date="2018" name="Antonie Van Leeuwenhoek">
        <title>Proteinivorax hydrogeniformans sp. nov., an anaerobic, haloalkaliphilic bacterium fermenting proteinaceous compounds with high hydrogen production.</title>
        <authorList>
            <person name="Boltyanskaya Y."/>
            <person name="Detkova E."/>
            <person name="Pimenov N."/>
            <person name="Kevbrin V."/>
        </authorList>
    </citation>
    <scope>NUCLEOTIDE SEQUENCE</scope>
    <source>
        <strain evidence="2">Z-710</strain>
    </source>
</reference>
<evidence type="ECO:0000256" key="1">
    <source>
        <dbReference type="SAM" id="Phobius"/>
    </source>
</evidence>
<organism evidence="2">
    <name type="scientific">Proteinivorax hydrogeniformans</name>
    <dbReference type="NCBI Taxonomy" id="1826727"/>
    <lineage>
        <taxon>Bacteria</taxon>
        <taxon>Bacillati</taxon>
        <taxon>Bacillota</taxon>
        <taxon>Clostridia</taxon>
        <taxon>Eubacteriales</taxon>
        <taxon>Proteinivoracaceae</taxon>
        <taxon>Proteinivorax</taxon>
    </lineage>
</organism>
<dbReference type="EMBL" id="CP159485">
    <property type="protein sequence ID" value="XCI27696.1"/>
    <property type="molecule type" value="Genomic_DNA"/>
</dbReference>
<accession>A0AAU8HRD0</accession>
<dbReference type="RefSeq" id="WP_353892273.1">
    <property type="nucleotide sequence ID" value="NZ_CP159485.1"/>
</dbReference>
<gene>
    <name evidence="2" type="ORF">PRVXH_001605</name>
</gene>
<sequence length="125" mass="14099">MDTTHNIIFFLSILLEWFAALVIVAVSIIVLTGYIFSLFKPAEKLRLSLARGLALGLEFALAGEILRTILIRELEELFILGAIIILRAALSVLIHWEISHTVNCLQSECEIHEEDKTKNKANLNR</sequence>
<dbReference type="PANTHER" id="PTHR38468">
    <property type="entry name" value="SLL0939 PROTEIN"/>
    <property type="match status" value="1"/>
</dbReference>
<reference evidence="2" key="2">
    <citation type="submission" date="2024-06" db="EMBL/GenBank/DDBJ databases">
        <authorList>
            <person name="Petrova K.O."/>
            <person name="Toshchakov S.V."/>
            <person name="Boltjanskaja Y.V."/>
            <person name="Kevbrin V.V."/>
        </authorList>
    </citation>
    <scope>NUCLEOTIDE SEQUENCE</scope>
    <source>
        <strain evidence="2">Z-710</strain>
    </source>
</reference>
<proteinExistence type="predicted"/>
<evidence type="ECO:0000313" key="2">
    <source>
        <dbReference type="EMBL" id="XCI27696.1"/>
    </source>
</evidence>
<name>A0AAU8HRD0_9FIRM</name>